<geneLocation type="plasmid" evidence="2">
    <name>pArsFIN11</name>
</geneLocation>
<evidence type="ECO:0000313" key="6">
    <source>
        <dbReference type="Proteomes" id="UP001177592"/>
    </source>
</evidence>
<reference evidence="3" key="2">
    <citation type="submission" date="2023-04" db="EMBL/GenBank/DDBJ databases">
        <title>Genome dynamics across the evolutionary transition to endosymbiosis.</title>
        <authorList>
            <person name="Siozios S."/>
            <person name="Nadal-Jimenez P."/>
            <person name="Azagi T."/>
            <person name="Sprong H."/>
            <person name="Frost C.L."/>
            <person name="Parratt S.R."/>
            <person name="Taylor G."/>
            <person name="Brettell L."/>
            <person name="Lew K.C."/>
            <person name="Croft L."/>
            <person name="King K.C."/>
            <person name="Brockhurst M.A."/>
            <person name="Hypsa V."/>
            <person name="Novakova E."/>
            <person name="Darby A.C."/>
            <person name="Hurst G.D.D."/>
        </authorList>
    </citation>
    <scope>NUCLEOTIDE SEQUENCE</scope>
    <source>
        <strain evidence="4">ANv_CAN</strain>
        <strain evidence="3">APv</strain>
        <plasmid evidence="4">paNv_CAN4</plasmid>
        <plasmid evidence="3">paPv6</plasmid>
    </source>
</reference>
<organism evidence="2 5">
    <name type="scientific">Arsenophonus nasoniae</name>
    <name type="common">son-killer infecting Nasonia vitripennis</name>
    <dbReference type="NCBI Taxonomy" id="638"/>
    <lineage>
        <taxon>Bacteria</taxon>
        <taxon>Pseudomonadati</taxon>
        <taxon>Pseudomonadota</taxon>
        <taxon>Gammaproteobacteria</taxon>
        <taxon>Enterobacterales</taxon>
        <taxon>Morganellaceae</taxon>
        <taxon>Arsenophonus</taxon>
    </lineage>
</organism>
<evidence type="ECO:0000313" key="5">
    <source>
        <dbReference type="Proteomes" id="UP000295134"/>
    </source>
</evidence>
<reference evidence="2 5" key="1">
    <citation type="submission" date="2019-03" db="EMBL/GenBank/DDBJ databases">
        <title>Long-read sequencing reveals hyperdense prophage content in a complex bacterial symbiont genome.</title>
        <authorList>
            <person name="Frost C.L."/>
            <person name="Siozios S."/>
            <person name="Nadal-Jimenez P."/>
            <person name="Brockhurst M.A."/>
            <person name="King K.C."/>
            <person name="Darby A.C."/>
            <person name="Hurst G.D.D."/>
        </authorList>
    </citation>
    <scope>NUCLEOTIDE SEQUENCE [LARGE SCALE GENOMIC DNA]</scope>
    <source>
        <strain evidence="2 5">FIN</strain>
        <plasmid evidence="5">parsfin11</plasmid>
        <plasmid evidence="2">pArsFIN11</plasmid>
    </source>
</reference>
<dbReference type="GO" id="GO:0006276">
    <property type="term" value="P:plasmid maintenance"/>
    <property type="evidence" value="ECO:0007669"/>
    <property type="project" value="InterPro"/>
</dbReference>
<dbReference type="Proteomes" id="UP001177595">
    <property type="component" value="Plasmid paPv6"/>
</dbReference>
<accession>A0A4P7L782</accession>
<evidence type="ECO:0000313" key="4">
    <source>
        <dbReference type="EMBL" id="WGM08475.1"/>
    </source>
</evidence>
<dbReference type="GO" id="GO:0006260">
    <property type="term" value="P:DNA replication"/>
    <property type="evidence" value="ECO:0007669"/>
    <property type="project" value="InterPro"/>
</dbReference>
<geneLocation type="plasmid" evidence="3 7">
    <name>paPv6</name>
</geneLocation>
<name>A0A4P7L782_9GAMM</name>
<evidence type="ECO:0000313" key="2">
    <source>
        <dbReference type="EMBL" id="QBY46860.1"/>
    </source>
</evidence>
<dbReference type="AlphaFoldDB" id="A0A4P7L782"/>
<dbReference type="Proteomes" id="UP000295134">
    <property type="component" value="Plasmid pArsFIN11"/>
</dbReference>
<feature type="domain" description="Plasmid replication protein RepL" evidence="1">
    <location>
        <begin position="5"/>
        <end position="107"/>
    </location>
</feature>
<evidence type="ECO:0000313" key="3">
    <source>
        <dbReference type="EMBL" id="WGM03794.1"/>
    </source>
</evidence>
<dbReference type="GeneID" id="39751716"/>
<keyword evidence="2" id="KW-0614">Plasmid</keyword>
<evidence type="ECO:0000313" key="7">
    <source>
        <dbReference type="Proteomes" id="UP001177595"/>
    </source>
</evidence>
<protein>
    <submittedName>
        <fullName evidence="3">Replication/maintenance protein RepL</fullName>
    </submittedName>
</protein>
<dbReference type="EMBL" id="CP123510">
    <property type="protein sequence ID" value="WGM03794.1"/>
    <property type="molecule type" value="Genomic_DNA"/>
</dbReference>
<dbReference type="EMBL" id="CP123527">
    <property type="protein sequence ID" value="WGM08475.1"/>
    <property type="molecule type" value="Genomic_DNA"/>
</dbReference>
<geneLocation type="plasmid" evidence="4 6">
    <name>paNv_CAN4</name>
</geneLocation>
<sequence>MGRRHVNQETGEIIQEPDFIKVYINDLCNVKGVTGLQMNIFHFMLKHMNDHNEVSYGKSAKDRFCRRHDTSLAAFNNNIKALIAAGLIERVNRGEFRVNKKYAVKVDWDRVQSIIWVSTYTKNGKTEEITFSEMK</sequence>
<dbReference type="Proteomes" id="UP001177592">
    <property type="component" value="Plasmid paNv_CAN4"/>
</dbReference>
<dbReference type="Pfam" id="PF05732">
    <property type="entry name" value="RepL"/>
    <property type="match status" value="1"/>
</dbReference>
<evidence type="ECO:0000259" key="1">
    <source>
        <dbReference type="Pfam" id="PF05732"/>
    </source>
</evidence>
<keyword evidence="6" id="KW-1185">Reference proteome</keyword>
<dbReference type="RefSeq" id="WP_135679148.1">
    <property type="nucleotide sequence ID" value="NZ_CP038623.1"/>
</dbReference>
<geneLocation type="plasmid" evidence="5">
    <name>parsfin11</name>
</geneLocation>
<gene>
    <name evidence="2" type="ORF">ArsFIN_54710</name>
    <name evidence="3" type="ORF">QE210_20125</name>
    <name evidence="4" type="ORF">QE258_24540</name>
</gene>
<dbReference type="KEGG" id="ans:ArsFIN_54710"/>
<dbReference type="InterPro" id="IPR008813">
    <property type="entry name" value="Plasmid_replication_RepL"/>
</dbReference>
<proteinExistence type="predicted"/>
<dbReference type="EMBL" id="CP038623">
    <property type="protein sequence ID" value="QBY46860.1"/>
    <property type="molecule type" value="Genomic_DNA"/>
</dbReference>